<name>A0A379T410_SALER</name>
<proteinExistence type="predicted"/>
<gene>
    <name evidence="1" type="primary">traD_2</name>
    <name evidence="1" type="ORF">NCTC8297_00012</name>
</gene>
<accession>A0A379T410</accession>
<reference evidence="1 2" key="1">
    <citation type="submission" date="2018-06" db="EMBL/GenBank/DDBJ databases">
        <authorList>
            <consortium name="Pathogen Informatics"/>
            <person name="Doyle S."/>
        </authorList>
    </citation>
    <scope>NUCLEOTIDE SEQUENCE [LARGE SCALE GENOMIC DNA]</scope>
    <source>
        <strain evidence="1 2">NCTC8297</strain>
    </source>
</reference>
<protein>
    <submittedName>
        <fullName evidence="1">IncF plasmid conjugative transfer protein TraD</fullName>
    </submittedName>
</protein>
<sequence length="99" mass="11281">MNRCVTGFSFGKEEERVSIVSYSDVQSLNDLQCYVTLPGSYPVVKLTMKYEAMPKVADSLLLRDVQTSLDRTIEDELVRRTEEERRSLDGLFNPREAGS</sequence>
<dbReference type="EMBL" id="UGXG01000001">
    <property type="protein sequence ID" value="SUG44856.1"/>
    <property type="molecule type" value="Genomic_DNA"/>
</dbReference>
<dbReference type="AlphaFoldDB" id="A0A379T410"/>
<evidence type="ECO:0000313" key="1">
    <source>
        <dbReference type="EMBL" id="SUG44856.1"/>
    </source>
</evidence>
<evidence type="ECO:0000313" key="2">
    <source>
        <dbReference type="Proteomes" id="UP000254741"/>
    </source>
</evidence>
<organism evidence="1 2">
    <name type="scientific">Salmonella enterica subsp. arizonae</name>
    <dbReference type="NCBI Taxonomy" id="59203"/>
    <lineage>
        <taxon>Bacteria</taxon>
        <taxon>Pseudomonadati</taxon>
        <taxon>Pseudomonadota</taxon>
        <taxon>Gammaproteobacteria</taxon>
        <taxon>Enterobacterales</taxon>
        <taxon>Enterobacteriaceae</taxon>
        <taxon>Salmonella</taxon>
    </lineage>
</organism>
<dbReference type="Proteomes" id="UP000254741">
    <property type="component" value="Unassembled WGS sequence"/>
</dbReference>